<feature type="region of interest" description="Disordered" evidence="1">
    <location>
        <begin position="24"/>
        <end position="44"/>
    </location>
</feature>
<comment type="caution">
    <text evidence="2">The sequence shown here is derived from an EMBL/GenBank/DDBJ whole genome shotgun (WGS) entry which is preliminary data.</text>
</comment>
<evidence type="ECO:0000313" key="3">
    <source>
        <dbReference type="EMBL" id="SHL52720.1"/>
    </source>
</evidence>
<keyword evidence="4" id="KW-1185">Reference proteome</keyword>
<proteinExistence type="predicted"/>
<evidence type="ECO:0000313" key="5">
    <source>
        <dbReference type="Proteomes" id="UP000198431"/>
    </source>
</evidence>
<dbReference type="AlphaFoldDB" id="A0AB36P0B0"/>
<dbReference type="RefSeq" id="WP_073393805.1">
    <property type="nucleotide sequence ID" value="NZ_FRBX01000001.1"/>
</dbReference>
<protein>
    <submittedName>
        <fullName evidence="2">Rho termination factor</fullName>
    </submittedName>
</protein>
<dbReference type="Proteomes" id="UP000184216">
    <property type="component" value="Unassembled WGS sequence"/>
</dbReference>
<reference evidence="2 5" key="1">
    <citation type="submission" date="2016-11" db="EMBL/GenBank/DDBJ databases">
        <title>Whole genomes of Flavobacteriaceae.</title>
        <authorList>
            <person name="Stine C."/>
            <person name="Li C."/>
            <person name="Tadesse D."/>
        </authorList>
    </citation>
    <scope>NUCLEOTIDE SEQUENCE [LARGE SCALE GENOMIC DNA]</scope>
    <source>
        <strain evidence="2 5">ATCC 19366</strain>
    </source>
</reference>
<evidence type="ECO:0000256" key="1">
    <source>
        <dbReference type="SAM" id="MobiDB-lite"/>
    </source>
</evidence>
<dbReference type="EMBL" id="MUHB01000010">
    <property type="protein sequence ID" value="OXB04287.1"/>
    <property type="molecule type" value="Genomic_DNA"/>
</dbReference>
<reference evidence="3 4" key="2">
    <citation type="submission" date="2016-11" db="EMBL/GenBank/DDBJ databases">
        <authorList>
            <person name="Varghese N."/>
            <person name="Submissions S."/>
        </authorList>
    </citation>
    <scope>NUCLEOTIDE SEQUENCE [LARGE SCALE GENOMIC DNA]</scope>
    <source>
        <strain evidence="3 4">DSM 6368</strain>
    </source>
</reference>
<dbReference type="EMBL" id="FRBX01000001">
    <property type="protein sequence ID" value="SHL52720.1"/>
    <property type="molecule type" value="Genomic_DNA"/>
</dbReference>
<dbReference type="Proteomes" id="UP000198431">
    <property type="component" value="Unassembled WGS sequence"/>
</dbReference>
<name>A0AB36P0B0_9FLAO</name>
<sequence length="79" mass="9218">MQNSGIKNKEHYETLIHKVLSNEKYGQTANSSNVGEKSGRTKPYEEWTKEELYQQARKVGVEGRSYMNKRNLIKSLRNN</sequence>
<organism evidence="2 5">
    <name type="scientific">Flavobacterium pectinovorum</name>
    <dbReference type="NCBI Taxonomy" id="29533"/>
    <lineage>
        <taxon>Bacteria</taxon>
        <taxon>Pseudomonadati</taxon>
        <taxon>Bacteroidota</taxon>
        <taxon>Flavobacteriia</taxon>
        <taxon>Flavobacteriales</taxon>
        <taxon>Flavobacteriaceae</taxon>
        <taxon>Flavobacterium</taxon>
    </lineage>
</organism>
<gene>
    <name evidence="2" type="ORF">B0A72_12350</name>
    <name evidence="3" type="ORF">SAMN05444387_0816</name>
</gene>
<evidence type="ECO:0000313" key="2">
    <source>
        <dbReference type="EMBL" id="OXB04287.1"/>
    </source>
</evidence>
<feature type="compositionally biased region" description="Polar residues" evidence="1">
    <location>
        <begin position="24"/>
        <end position="35"/>
    </location>
</feature>
<evidence type="ECO:0000313" key="4">
    <source>
        <dbReference type="Proteomes" id="UP000184216"/>
    </source>
</evidence>
<accession>A0AB36P0B0</accession>